<dbReference type="PANTHER" id="PTHR35526">
    <property type="entry name" value="ANTI-SIGMA-F FACTOR RSBW-RELATED"/>
    <property type="match status" value="1"/>
</dbReference>
<accession>A0ABW0AC85</accession>
<dbReference type="InterPro" id="IPR003594">
    <property type="entry name" value="HATPase_dom"/>
</dbReference>
<gene>
    <name evidence="4" type="ORF">ACFPRH_06005</name>
</gene>
<keyword evidence="1" id="KW-0418">Kinase</keyword>
<feature type="region of interest" description="Disordered" evidence="2">
    <location>
        <begin position="142"/>
        <end position="164"/>
    </location>
</feature>
<keyword evidence="4" id="KW-0067">ATP-binding</keyword>
<keyword evidence="4" id="KW-0547">Nucleotide-binding</keyword>
<dbReference type="PANTHER" id="PTHR35526:SF3">
    <property type="entry name" value="ANTI-SIGMA-F FACTOR RSBW"/>
    <property type="match status" value="1"/>
</dbReference>
<dbReference type="Gene3D" id="3.30.565.10">
    <property type="entry name" value="Histidine kinase-like ATPase, C-terminal domain"/>
    <property type="match status" value="1"/>
</dbReference>
<keyword evidence="1" id="KW-0723">Serine/threonine-protein kinase</keyword>
<sequence length="199" mass="21718">MRAPCCFSRIAIRSGRSVAQNQGGAPHARAFVTEALAEWDLTDRRDGIRLCVSELATNAPLHGVPSGREFAVSLLVDGGLLRLEVRYSGGGWPQVRNPSDGEAAGRGLHLVRESADDFGVVCHTVGKAVWCAFKTELGPEAKRWRNPRSQRDRPRPDRGAGDRWASGRTRYAFAGHSRPRAGSRTGILGSWWGRAAYQA</sequence>
<dbReference type="RefSeq" id="WP_344475732.1">
    <property type="nucleotide sequence ID" value="NZ_BAAASB010000005.1"/>
</dbReference>
<evidence type="ECO:0000256" key="1">
    <source>
        <dbReference type="ARBA" id="ARBA00022527"/>
    </source>
</evidence>
<comment type="caution">
    <text evidence="4">The sequence shown here is derived from an EMBL/GenBank/DDBJ whole genome shotgun (WGS) entry which is preliminary data.</text>
</comment>
<dbReference type="GO" id="GO:0005524">
    <property type="term" value="F:ATP binding"/>
    <property type="evidence" value="ECO:0007669"/>
    <property type="project" value="UniProtKB-KW"/>
</dbReference>
<proteinExistence type="predicted"/>
<keyword evidence="1" id="KW-0808">Transferase</keyword>
<dbReference type="SUPFAM" id="SSF55874">
    <property type="entry name" value="ATPase domain of HSP90 chaperone/DNA topoisomerase II/histidine kinase"/>
    <property type="match status" value="1"/>
</dbReference>
<keyword evidence="5" id="KW-1185">Reference proteome</keyword>
<dbReference type="Pfam" id="PF13581">
    <property type="entry name" value="HATPase_c_2"/>
    <property type="match status" value="1"/>
</dbReference>
<dbReference type="InterPro" id="IPR036890">
    <property type="entry name" value="HATPase_C_sf"/>
</dbReference>
<dbReference type="CDD" id="cd16936">
    <property type="entry name" value="HATPase_RsbW-like"/>
    <property type="match status" value="1"/>
</dbReference>
<feature type="compositionally biased region" description="Basic and acidic residues" evidence="2">
    <location>
        <begin position="142"/>
        <end position="161"/>
    </location>
</feature>
<dbReference type="InterPro" id="IPR050267">
    <property type="entry name" value="Anti-sigma-factor_SerPK"/>
</dbReference>
<evidence type="ECO:0000259" key="3">
    <source>
        <dbReference type="Pfam" id="PF13581"/>
    </source>
</evidence>
<protein>
    <submittedName>
        <fullName evidence="4">ATP-binding protein</fullName>
    </submittedName>
</protein>
<reference evidence="5" key="1">
    <citation type="journal article" date="2019" name="Int. J. Syst. Evol. Microbiol.">
        <title>The Global Catalogue of Microorganisms (GCM) 10K type strain sequencing project: providing services to taxonomists for standard genome sequencing and annotation.</title>
        <authorList>
            <consortium name="The Broad Institute Genomics Platform"/>
            <consortium name="The Broad Institute Genome Sequencing Center for Infectious Disease"/>
            <person name="Wu L."/>
            <person name="Ma J."/>
        </authorList>
    </citation>
    <scope>NUCLEOTIDE SEQUENCE [LARGE SCALE GENOMIC DNA]</scope>
    <source>
        <strain evidence="5">PCU 266</strain>
    </source>
</reference>
<dbReference type="EMBL" id="JBHSKP010000003">
    <property type="protein sequence ID" value="MFC5151278.1"/>
    <property type="molecule type" value="Genomic_DNA"/>
</dbReference>
<evidence type="ECO:0000313" key="5">
    <source>
        <dbReference type="Proteomes" id="UP001596160"/>
    </source>
</evidence>
<name>A0ABW0AC85_9ACTN</name>
<feature type="domain" description="Histidine kinase/HSP90-like ATPase" evidence="3">
    <location>
        <begin position="26"/>
        <end position="130"/>
    </location>
</feature>
<evidence type="ECO:0000313" key="4">
    <source>
        <dbReference type="EMBL" id="MFC5151278.1"/>
    </source>
</evidence>
<dbReference type="Proteomes" id="UP001596160">
    <property type="component" value="Unassembled WGS sequence"/>
</dbReference>
<organism evidence="4 5">
    <name type="scientific">Streptomyces amakusaensis</name>
    <dbReference type="NCBI Taxonomy" id="67271"/>
    <lineage>
        <taxon>Bacteria</taxon>
        <taxon>Bacillati</taxon>
        <taxon>Actinomycetota</taxon>
        <taxon>Actinomycetes</taxon>
        <taxon>Kitasatosporales</taxon>
        <taxon>Streptomycetaceae</taxon>
        <taxon>Streptomyces</taxon>
    </lineage>
</organism>
<evidence type="ECO:0000256" key="2">
    <source>
        <dbReference type="SAM" id="MobiDB-lite"/>
    </source>
</evidence>